<evidence type="ECO:0000313" key="18">
    <source>
        <dbReference type="Proteomes" id="UP001597380"/>
    </source>
</evidence>
<dbReference type="PANTHER" id="PTHR12563:SF17">
    <property type="entry name" value="DIHYDROXYACETONE PHOSPHATE ACYLTRANSFERASE"/>
    <property type="match status" value="1"/>
</dbReference>
<evidence type="ECO:0000256" key="13">
    <source>
        <dbReference type="ARBA" id="ARBA00023315"/>
    </source>
</evidence>
<evidence type="ECO:0000256" key="10">
    <source>
        <dbReference type="ARBA" id="ARBA00023136"/>
    </source>
</evidence>
<organism evidence="17 18">
    <name type="scientific">Corallincola platygyrae</name>
    <dbReference type="NCBI Taxonomy" id="1193278"/>
    <lineage>
        <taxon>Bacteria</taxon>
        <taxon>Pseudomonadati</taxon>
        <taxon>Pseudomonadota</taxon>
        <taxon>Gammaproteobacteria</taxon>
        <taxon>Alteromonadales</taxon>
        <taxon>Psychromonadaceae</taxon>
        <taxon>Corallincola</taxon>
    </lineage>
</organism>
<evidence type="ECO:0000313" key="17">
    <source>
        <dbReference type="EMBL" id="MFD2096806.1"/>
    </source>
</evidence>
<dbReference type="EMBL" id="JBHUHT010000013">
    <property type="protein sequence ID" value="MFD2096806.1"/>
    <property type="molecule type" value="Genomic_DNA"/>
</dbReference>
<name>A0ABW4XQM8_9GAMM</name>
<dbReference type="InterPro" id="IPR002123">
    <property type="entry name" value="Plipid/glycerol_acylTrfase"/>
</dbReference>
<comment type="similarity">
    <text evidence="4 15">Belongs to the GPAT/DAPAT family.</text>
</comment>
<evidence type="ECO:0000256" key="8">
    <source>
        <dbReference type="ARBA" id="ARBA00022516"/>
    </source>
</evidence>
<dbReference type="NCBIfam" id="NF003441">
    <property type="entry name" value="PRK04974.1"/>
    <property type="match status" value="1"/>
</dbReference>
<dbReference type="HAMAP" id="MF_00393">
    <property type="entry name" value="Glyc3P_acyltrans"/>
    <property type="match status" value="1"/>
</dbReference>
<evidence type="ECO:0000256" key="7">
    <source>
        <dbReference type="ARBA" id="ARBA00022475"/>
    </source>
</evidence>
<keyword evidence="9 15" id="KW-0808">Transferase</keyword>
<dbReference type="GO" id="GO:0004366">
    <property type="term" value="F:glycerol-3-phosphate O-acyltransferase activity"/>
    <property type="evidence" value="ECO:0007669"/>
    <property type="project" value="UniProtKB-EC"/>
</dbReference>
<keyword evidence="12 15" id="KW-1208">Phospholipid metabolism</keyword>
<dbReference type="RefSeq" id="WP_345339510.1">
    <property type="nucleotide sequence ID" value="NZ_BAABLI010000009.1"/>
</dbReference>
<reference evidence="18" key="1">
    <citation type="journal article" date="2019" name="Int. J. Syst. Evol. Microbiol.">
        <title>The Global Catalogue of Microorganisms (GCM) 10K type strain sequencing project: providing services to taxonomists for standard genome sequencing and annotation.</title>
        <authorList>
            <consortium name="The Broad Institute Genomics Platform"/>
            <consortium name="The Broad Institute Genome Sequencing Center for Infectious Disease"/>
            <person name="Wu L."/>
            <person name="Ma J."/>
        </authorList>
    </citation>
    <scope>NUCLEOTIDE SEQUENCE [LARGE SCALE GENOMIC DNA]</scope>
    <source>
        <strain evidence="18">CGMCC 1.10992</strain>
    </source>
</reference>
<dbReference type="InterPro" id="IPR028354">
    <property type="entry name" value="GPAT_PlsB"/>
</dbReference>
<gene>
    <name evidence="15 17" type="primary">plsB</name>
    <name evidence="17" type="ORF">ACFSJ3_12485</name>
</gene>
<feature type="short sequence motif" description="HXXXXD motif" evidence="15">
    <location>
        <begin position="308"/>
        <end position="313"/>
    </location>
</feature>
<evidence type="ECO:0000256" key="4">
    <source>
        <dbReference type="ARBA" id="ARBA00007937"/>
    </source>
</evidence>
<dbReference type="InterPro" id="IPR045520">
    <property type="entry name" value="GPAT/DHAPAT_C"/>
</dbReference>
<evidence type="ECO:0000256" key="9">
    <source>
        <dbReference type="ARBA" id="ARBA00022679"/>
    </source>
</evidence>
<comment type="subcellular location">
    <subcellularLocation>
        <location evidence="1 15">Cell membrane</location>
        <topology evidence="1 15">Peripheral membrane protein</topology>
        <orientation evidence="1 15">Cytoplasmic side</orientation>
    </subcellularLocation>
</comment>
<keyword evidence="7 15" id="KW-1003">Cell membrane</keyword>
<dbReference type="Proteomes" id="UP001597380">
    <property type="component" value="Unassembled WGS sequence"/>
</dbReference>
<comment type="pathway">
    <text evidence="2 15">Phospholipid metabolism; CDP-diacylglycerol biosynthesis; CDP-diacylglycerol from sn-glycerol 3-phosphate: step 1/3.</text>
</comment>
<feature type="domain" description="Phospholipid/glycerol acyltransferase" evidence="16">
    <location>
        <begin position="303"/>
        <end position="431"/>
    </location>
</feature>
<keyword evidence="18" id="KW-1185">Reference proteome</keyword>
<proteinExistence type="inferred from homology"/>
<evidence type="ECO:0000256" key="11">
    <source>
        <dbReference type="ARBA" id="ARBA00023209"/>
    </source>
</evidence>
<dbReference type="InterPro" id="IPR041728">
    <property type="entry name" value="GPAT/DHAPAT_LPLAT"/>
</dbReference>
<evidence type="ECO:0000256" key="6">
    <source>
        <dbReference type="ARBA" id="ARBA00013432"/>
    </source>
</evidence>
<dbReference type="NCBIfam" id="TIGR03703">
    <property type="entry name" value="plsB"/>
    <property type="match status" value="1"/>
</dbReference>
<evidence type="ECO:0000256" key="5">
    <source>
        <dbReference type="ARBA" id="ARBA00013113"/>
    </source>
</evidence>
<evidence type="ECO:0000256" key="14">
    <source>
        <dbReference type="ARBA" id="ARBA00048427"/>
    </source>
</evidence>
<dbReference type="SUPFAM" id="SSF69593">
    <property type="entry name" value="Glycerol-3-phosphate (1)-acyltransferase"/>
    <property type="match status" value="1"/>
</dbReference>
<keyword evidence="11 15" id="KW-0594">Phospholipid biosynthesis</keyword>
<evidence type="ECO:0000256" key="1">
    <source>
        <dbReference type="ARBA" id="ARBA00004413"/>
    </source>
</evidence>
<evidence type="ECO:0000256" key="3">
    <source>
        <dbReference type="ARBA" id="ARBA00005189"/>
    </source>
</evidence>
<comment type="domain">
    <text evidence="15">The HXXXXD motif is essential for acyltransferase activity and may constitute the binding site for the phosphate moiety of the glycerol-3-phosphate.</text>
</comment>
<dbReference type="PIRSF" id="PIRSF500064">
    <property type="entry name" value="GPAT"/>
    <property type="match status" value="1"/>
</dbReference>
<dbReference type="CDD" id="cd07993">
    <property type="entry name" value="LPLAT_DHAPAT-like"/>
    <property type="match status" value="1"/>
</dbReference>
<comment type="caution">
    <text evidence="17">The sequence shown here is derived from an EMBL/GenBank/DDBJ whole genome shotgun (WGS) entry which is preliminary data.</text>
</comment>
<dbReference type="Pfam" id="PF01553">
    <property type="entry name" value="Acyltransferase"/>
    <property type="match status" value="1"/>
</dbReference>
<dbReference type="Pfam" id="PF19277">
    <property type="entry name" value="GPAT_C"/>
    <property type="match status" value="1"/>
</dbReference>
<dbReference type="PIRSF" id="PIRSF000437">
    <property type="entry name" value="GPAT_DHAPAT"/>
    <property type="match status" value="1"/>
</dbReference>
<sequence length="809" mass="92292">MAERKRWYHSLLEWPVRLLVKGTPIPENPIEEHGLVPEKPVIYVLQEDSATDRVALARRCAALEMPDPFEPVEINGRLQSRIICVDQAKSWFNKEEADLPFRKQVLSLLEAHRRDEELDVQLVPTGIYWGRAPGHEKPSLLAGLGDKGSPNWFRKMIMVLFLGRDSFIRFSKPVSLRRMANDFGIDDRTAHRVVRVARVHFYRQRLMVTGPRLADRQAMFQQLLTTPAMRKAINDEVQAKGKSEQAVKEEAVKYMDEIAANYSSNLIRILDRFMTWLWNRIYRGIKVNNSEKVRNLAQSGHELVYVPCHRSHMDYLLLSYVLYYEGLVPPHIAAGINLNFWPAGPIFRRGGAFFMRRSFRGNKLYSTVFREYLALLFQKGYSVEYFTEGGRSRTGRLLPPKTGMLAMTVQTLLRGGCERPITLVPVYLGYEHVMEIGTYMKELKGKRKQKESAWQVLGAVRKLRNFGLGYVNFGDPIPLTSFMNQHAPEWRDSINELEAQKPSWLTPTVNQLSQRVMREINNAGALNAINLCALTLLCAEQRSLSRKALEAQITLYLALAKAVPYHPQSTLPEGDASSLVTHALEMDKFAVQEDGLGEIISLEGKNAVLMTYYRNNIIHMFALPSLIACNVLRHRQISVESLKRTVCEVYPMLKAELFMDWDDEALSSQFEQQLTALEQLGLLIRQGELLQVPPHQSSKRNQLILLANVIQETLQRYCITLAQLTRNPSLERGQLESSSQKIAERLSALHGISAPEFFDKKVFSIFISSLREQGYIGEDGDHQRLSSLHQQLSMLLATEIAQTIEEAVA</sequence>
<evidence type="ECO:0000256" key="15">
    <source>
        <dbReference type="HAMAP-Rule" id="MF_00393"/>
    </source>
</evidence>
<protein>
    <recommendedName>
        <fullName evidence="6 15">Glycerol-3-phosphate acyltransferase</fullName>
        <shortName evidence="15">GPAT</shortName>
        <ecNumber evidence="5 15">2.3.1.15</ecNumber>
    </recommendedName>
</protein>
<comment type="catalytic activity">
    <reaction evidence="14 15">
        <text>sn-glycerol 3-phosphate + an acyl-CoA = a 1-acyl-sn-glycero-3-phosphate + CoA</text>
        <dbReference type="Rhea" id="RHEA:15325"/>
        <dbReference type="ChEBI" id="CHEBI:57287"/>
        <dbReference type="ChEBI" id="CHEBI:57597"/>
        <dbReference type="ChEBI" id="CHEBI:57970"/>
        <dbReference type="ChEBI" id="CHEBI:58342"/>
        <dbReference type="EC" id="2.3.1.15"/>
    </reaction>
</comment>
<evidence type="ECO:0000256" key="2">
    <source>
        <dbReference type="ARBA" id="ARBA00004765"/>
    </source>
</evidence>
<keyword evidence="15" id="KW-0443">Lipid metabolism</keyword>
<comment type="pathway">
    <text evidence="3">Lipid metabolism.</text>
</comment>
<evidence type="ECO:0000256" key="12">
    <source>
        <dbReference type="ARBA" id="ARBA00023264"/>
    </source>
</evidence>
<keyword evidence="13 15" id="KW-0012">Acyltransferase</keyword>
<dbReference type="InterPro" id="IPR022284">
    <property type="entry name" value="GPAT/DHAPAT"/>
</dbReference>
<dbReference type="PANTHER" id="PTHR12563">
    <property type="entry name" value="GLYCEROL-3-PHOSPHATE ACYLTRANSFERASE"/>
    <property type="match status" value="1"/>
</dbReference>
<keyword evidence="8 15" id="KW-0444">Lipid biosynthesis</keyword>
<dbReference type="EC" id="2.3.1.15" evidence="5 15"/>
<accession>A0ABW4XQM8</accession>
<keyword evidence="10 15" id="KW-0472">Membrane</keyword>
<evidence type="ECO:0000259" key="16">
    <source>
        <dbReference type="SMART" id="SM00563"/>
    </source>
</evidence>
<dbReference type="SMART" id="SM00563">
    <property type="entry name" value="PlsC"/>
    <property type="match status" value="1"/>
</dbReference>